<name>A0A7C3UI35_9EURY</name>
<evidence type="ECO:0000256" key="5">
    <source>
        <dbReference type="ARBA" id="ARBA00023014"/>
    </source>
</evidence>
<keyword evidence="5 8" id="KW-0411">Iron-sulfur</keyword>
<comment type="caution">
    <text evidence="9">The sequence shown here is derived from an EMBL/GenBank/DDBJ whole genome shotgun (WGS) entry which is preliminary data.</text>
</comment>
<dbReference type="AlphaFoldDB" id="A0A7C3UI35"/>
<dbReference type="SUPFAM" id="SSF52540">
    <property type="entry name" value="P-loop containing nucleoside triphosphate hydrolases"/>
    <property type="match status" value="1"/>
</dbReference>
<gene>
    <name evidence="9" type="ORF">ENX77_06610</name>
</gene>
<dbReference type="GO" id="GO:0051539">
    <property type="term" value="F:4 iron, 4 sulfur cluster binding"/>
    <property type="evidence" value="ECO:0007669"/>
    <property type="project" value="TreeGrafter"/>
</dbReference>
<keyword evidence="4 8" id="KW-0408">Iron</keyword>
<organism evidence="9">
    <name type="scientific">Geoglobus ahangari</name>
    <dbReference type="NCBI Taxonomy" id="113653"/>
    <lineage>
        <taxon>Archaea</taxon>
        <taxon>Methanobacteriati</taxon>
        <taxon>Methanobacteriota</taxon>
        <taxon>Archaeoglobi</taxon>
        <taxon>Archaeoglobales</taxon>
        <taxon>Archaeoglobaceae</taxon>
        <taxon>Geoglobus</taxon>
    </lineage>
</organism>
<dbReference type="GO" id="GO:0016226">
    <property type="term" value="P:iron-sulfur cluster assembly"/>
    <property type="evidence" value="ECO:0007669"/>
    <property type="project" value="InterPro"/>
</dbReference>
<sequence length="260" mass="29073">MQTEFRKRKEAIEREIQNRLSRVGKKIAVMSGKGGVGKSTVSALLAVHFAREDKKVAIFDADFLGPSIPKLFGLDDEKPESSEYGLIPVETRRYRIKVMSLQFLLPQKEIPVIWRGPLISGALKDLLAKTDWGVLDYMIFDLPPGTGDIPITLMQSVQLDGVIMVVSPNELTSLIVEKALNMAKKMEAHVIGIVENMSYYKCPKCGHTAHIFGERKAKDLAEKYDLKIIAEIPIDPELAELSGMGEIESYEKDYFSDISI</sequence>
<feature type="binding site" evidence="8">
    <location>
        <begin position="32"/>
        <end position="39"/>
    </location>
    <ligand>
        <name>ATP</name>
        <dbReference type="ChEBI" id="CHEBI:30616"/>
    </ligand>
</feature>
<dbReference type="InterPro" id="IPR019591">
    <property type="entry name" value="Mrp/NBP35_ATP-bd"/>
</dbReference>
<evidence type="ECO:0000256" key="7">
    <source>
        <dbReference type="ARBA" id="ARBA00074706"/>
    </source>
</evidence>
<evidence type="ECO:0000256" key="4">
    <source>
        <dbReference type="ARBA" id="ARBA00023004"/>
    </source>
</evidence>
<comment type="subunit">
    <text evidence="8">Homodimer.</text>
</comment>
<dbReference type="GO" id="GO:0005524">
    <property type="term" value="F:ATP binding"/>
    <property type="evidence" value="ECO:0007669"/>
    <property type="project" value="UniProtKB-UniRule"/>
</dbReference>
<dbReference type="CDD" id="cd02037">
    <property type="entry name" value="Mrp_NBP35"/>
    <property type="match status" value="1"/>
</dbReference>
<comment type="function">
    <text evidence="6 8">Binds and transfers iron-sulfur (Fe-S) clusters to target apoproteins. Can hydrolyze ATP.</text>
</comment>
<dbReference type="InterPro" id="IPR027417">
    <property type="entry name" value="P-loop_NTPase"/>
</dbReference>
<evidence type="ECO:0000313" key="9">
    <source>
        <dbReference type="EMBL" id="HGE66768.1"/>
    </source>
</evidence>
<keyword evidence="1 8" id="KW-0479">Metal-binding</keyword>
<dbReference type="GO" id="GO:0016887">
    <property type="term" value="F:ATP hydrolysis activity"/>
    <property type="evidence" value="ECO:0007669"/>
    <property type="project" value="UniProtKB-UniRule"/>
</dbReference>
<dbReference type="Gene3D" id="3.40.50.300">
    <property type="entry name" value="P-loop containing nucleotide triphosphate hydrolases"/>
    <property type="match status" value="1"/>
</dbReference>
<keyword evidence="8" id="KW-0378">Hydrolase</keyword>
<evidence type="ECO:0000256" key="1">
    <source>
        <dbReference type="ARBA" id="ARBA00022723"/>
    </source>
</evidence>
<reference evidence="9" key="1">
    <citation type="journal article" date="2020" name="mSystems">
        <title>Genome- and Community-Level Interaction Insights into Carbon Utilization and Element Cycling Functions of Hydrothermarchaeota in Hydrothermal Sediment.</title>
        <authorList>
            <person name="Zhou Z."/>
            <person name="Liu Y."/>
            <person name="Xu W."/>
            <person name="Pan J."/>
            <person name="Luo Z.H."/>
            <person name="Li M."/>
        </authorList>
    </citation>
    <scope>NUCLEOTIDE SEQUENCE [LARGE SCALE GENOMIC DNA]</scope>
    <source>
        <strain evidence="9">SpSt-97</strain>
    </source>
</reference>
<evidence type="ECO:0000256" key="3">
    <source>
        <dbReference type="ARBA" id="ARBA00022840"/>
    </source>
</evidence>
<dbReference type="EMBL" id="DTPI01000032">
    <property type="protein sequence ID" value="HGE66768.1"/>
    <property type="molecule type" value="Genomic_DNA"/>
</dbReference>
<evidence type="ECO:0000256" key="6">
    <source>
        <dbReference type="ARBA" id="ARBA00058094"/>
    </source>
</evidence>
<keyword evidence="3 8" id="KW-0067">ATP-binding</keyword>
<dbReference type="Pfam" id="PF10609">
    <property type="entry name" value="ParA"/>
    <property type="match status" value="1"/>
</dbReference>
<comment type="similarity">
    <text evidence="8">Belongs to the Mrp/NBP35 ATP-binding proteins family.</text>
</comment>
<keyword evidence="2 8" id="KW-0547">Nucleotide-binding</keyword>
<dbReference type="HAMAP" id="MF_02040">
    <property type="entry name" value="Mrp_NBP35"/>
    <property type="match status" value="1"/>
</dbReference>
<proteinExistence type="inferred from homology"/>
<dbReference type="FunFam" id="3.40.50.300:FF:001119">
    <property type="entry name" value="Iron-sulfur cluster carrier protein"/>
    <property type="match status" value="1"/>
</dbReference>
<dbReference type="PANTHER" id="PTHR42961:SF2">
    <property type="entry name" value="IRON-SULFUR PROTEIN NUBPL"/>
    <property type="match status" value="1"/>
</dbReference>
<dbReference type="GO" id="GO:0046872">
    <property type="term" value="F:metal ion binding"/>
    <property type="evidence" value="ECO:0007669"/>
    <property type="project" value="UniProtKB-KW"/>
</dbReference>
<evidence type="ECO:0000256" key="2">
    <source>
        <dbReference type="ARBA" id="ARBA00022741"/>
    </source>
</evidence>
<protein>
    <recommendedName>
        <fullName evidence="7 8">Iron-sulfur cluster carrier protein</fullName>
    </recommendedName>
</protein>
<dbReference type="PANTHER" id="PTHR42961">
    <property type="entry name" value="IRON-SULFUR PROTEIN NUBPL"/>
    <property type="match status" value="1"/>
</dbReference>
<evidence type="ECO:0000256" key="8">
    <source>
        <dbReference type="HAMAP-Rule" id="MF_02040"/>
    </source>
</evidence>
<dbReference type="InterPro" id="IPR033756">
    <property type="entry name" value="YlxH/NBP35"/>
</dbReference>
<dbReference type="InterPro" id="IPR044304">
    <property type="entry name" value="NUBPL-like"/>
</dbReference>
<accession>A0A7C3UI35</accession>
<dbReference type="GO" id="GO:0140663">
    <property type="term" value="F:ATP-dependent FeS chaperone activity"/>
    <property type="evidence" value="ECO:0007669"/>
    <property type="project" value="InterPro"/>
</dbReference>